<comment type="subcellular location">
    <subcellularLocation>
        <location evidence="4">Cytoplasm</location>
    </subcellularLocation>
</comment>
<dbReference type="EC" id="3.1.26.4" evidence="11"/>
<comment type="cofactor">
    <cofactor evidence="10">
        <name>Mn(2+)</name>
        <dbReference type="ChEBI" id="CHEBI:29035"/>
    </cofactor>
    <cofactor evidence="10">
        <name>Mg(2+)</name>
        <dbReference type="ChEBI" id="CHEBI:18420"/>
    </cofactor>
    <text evidence="10">Manganese or magnesium. Binds 1 divalent metal ion per monomer in the absence of substrate. May bind a second metal ion after substrate binding.</text>
</comment>
<dbReference type="Pfam" id="PF01351">
    <property type="entry name" value="RNase_HII"/>
    <property type="match status" value="1"/>
</dbReference>
<evidence type="ECO:0000256" key="3">
    <source>
        <dbReference type="ARBA" id="ARBA00004065"/>
    </source>
</evidence>
<evidence type="ECO:0000256" key="11">
    <source>
        <dbReference type="RuleBase" id="RU003515"/>
    </source>
</evidence>
<dbReference type="GO" id="GO:0005737">
    <property type="term" value="C:cytoplasm"/>
    <property type="evidence" value="ECO:0007669"/>
    <property type="project" value="UniProtKB-SubCell"/>
</dbReference>
<dbReference type="GO" id="GO:0043137">
    <property type="term" value="P:DNA replication, removal of RNA primer"/>
    <property type="evidence" value="ECO:0007669"/>
    <property type="project" value="TreeGrafter"/>
</dbReference>
<keyword evidence="9 10" id="KW-0378">Hydrolase</keyword>
<dbReference type="PROSITE" id="PS51975">
    <property type="entry name" value="RNASE_H_2"/>
    <property type="match status" value="1"/>
</dbReference>
<dbReference type="InterPro" id="IPR004649">
    <property type="entry name" value="RNase_H2_suA"/>
</dbReference>
<evidence type="ECO:0000256" key="7">
    <source>
        <dbReference type="ARBA" id="ARBA00022723"/>
    </source>
</evidence>
<dbReference type="AlphaFoldDB" id="A0A7C1E213"/>
<dbReference type="InterPro" id="IPR001352">
    <property type="entry name" value="RNase_HII/HIII"/>
</dbReference>
<feature type="binding site" evidence="10">
    <location>
        <position position="6"/>
    </location>
    <ligand>
        <name>a divalent metal cation</name>
        <dbReference type="ChEBI" id="CHEBI:60240"/>
    </ligand>
</feature>
<dbReference type="GO" id="GO:0003723">
    <property type="term" value="F:RNA binding"/>
    <property type="evidence" value="ECO:0007669"/>
    <property type="project" value="UniProtKB-UniRule"/>
</dbReference>
<keyword evidence="6 10" id="KW-0540">Nuclease</keyword>
<reference evidence="13" key="1">
    <citation type="journal article" date="2020" name="mSystems">
        <title>Genome- and Community-Level Interaction Insights into Carbon Utilization and Element Cycling Functions of Hydrothermarchaeota in Hydrothermal Sediment.</title>
        <authorList>
            <person name="Zhou Z."/>
            <person name="Liu Y."/>
            <person name="Xu W."/>
            <person name="Pan J."/>
            <person name="Luo Z.H."/>
            <person name="Li M."/>
        </authorList>
    </citation>
    <scope>NUCLEOTIDE SEQUENCE [LARGE SCALE GENOMIC DNA]</scope>
    <source>
        <strain evidence="13">SpSt-123</strain>
    </source>
</reference>
<proteinExistence type="inferred from homology"/>
<dbReference type="InterPro" id="IPR012337">
    <property type="entry name" value="RNaseH-like_sf"/>
</dbReference>
<evidence type="ECO:0000256" key="4">
    <source>
        <dbReference type="ARBA" id="ARBA00004496"/>
    </source>
</evidence>
<organism evidence="13">
    <name type="scientific">Fervidicoccus fontis</name>
    <dbReference type="NCBI Taxonomy" id="683846"/>
    <lineage>
        <taxon>Archaea</taxon>
        <taxon>Thermoproteota</taxon>
        <taxon>Thermoprotei</taxon>
        <taxon>Fervidicoccales</taxon>
        <taxon>Fervidicoccaceae</taxon>
        <taxon>Fervidicoccus</taxon>
    </lineage>
</organism>
<evidence type="ECO:0000256" key="6">
    <source>
        <dbReference type="ARBA" id="ARBA00022722"/>
    </source>
</evidence>
<sequence>MILGIDEAGRGSLIGPMIVAGVVLDEEKERRLTELGVRDSKALTPRKRAKLLPAIIDEAYFLEVIPVGPEDIDLYNLNTLARDAMDTIIKDAVSMLGEVNLVILDRVGKSYTATRIINGRKVKIIMEEKADAKYTVVSAASIVAKVFRDWCLSYIQKEFGLSGSGYPSDNETVEWVRNNLEKLPRWVVRHKWRTLRHMGPSSSTAGFTLDKFMRDEENAD</sequence>
<evidence type="ECO:0000256" key="8">
    <source>
        <dbReference type="ARBA" id="ARBA00022759"/>
    </source>
</evidence>
<dbReference type="Gene3D" id="3.30.420.10">
    <property type="entry name" value="Ribonuclease H-like superfamily/Ribonuclease H"/>
    <property type="match status" value="1"/>
</dbReference>
<gene>
    <name evidence="13" type="primary">rnhB</name>
    <name evidence="13" type="ORF">ENO04_00955</name>
</gene>
<keyword evidence="8 10" id="KW-0255">Endonuclease</keyword>
<evidence type="ECO:0000256" key="1">
    <source>
        <dbReference type="ARBA" id="ARBA00000077"/>
    </source>
</evidence>
<dbReference type="GO" id="GO:0004523">
    <property type="term" value="F:RNA-DNA hybrid ribonuclease activity"/>
    <property type="evidence" value="ECO:0007669"/>
    <property type="project" value="UniProtKB-UniRule"/>
</dbReference>
<dbReference type="NCBIfam" id="TIGR00729">
    <property type="entry name" value="ribonuclease HII"/>
    <property type="match status" value="1"/>
</dbReference>
<comment type="catalytic activity">
    <reaction evidence="1 10 11">
        <text>Endonucleolytic cleavage to 5'-phosphomonoester.</text>
        <dbReference type="EC" id="3.1.26.4"/>
    </reaction>
</comment>
<evidence type="ECO:0000256" key="5">
    <source>
        <dbReference type="ARBA" id="ARBA00022490"/>
    </source>
</evidence>
<dbReference type="InterPro" id="IPR036397">
    <property type="entry name" value="RNaseH_sf"/>
</dbReference>
<evidence type="ECO:0000256" key="10">
    <source>
        <dbReference type="PROSITE-ProRule" id="PRU01319"/>
    </source>
</evidence>
<dbReference type="CDD" id="cd07180">
    <property type="entry name" value="RNase_HII_archaea_like"/>
    <property type="match status" value="1"/>
</dbReference>
<dbReference type="PANTHER" id="PTHR10954">
    <property type="entry name" value="RIBONUCLEASE H2 SUBUNIT A"/>
    <property type="match status" value="1"/>
</dbReference>
<keyword evidence="7 10" id="KW-0479">Metal-binding</keyword>
<feature type="domain" description="RNase H type-2" evidence="12">
    <location>
        <begin position="1"/>
        <end position="204"/>
    </location>
</feature>
<name>A0A7C1E213_9CREN</name>
<comment type="caution">
    <text evidence="13">The sequence shown here is derived from an EMBL/GenBank/DDBJ whole genome shotgun (WGS) entry which is preliminary data.</text>
</comment>
<keyword evidence="5" id="KW-0963">Cytoplasm</keyword>
<evidence type="ECO:0000256" key="2">
    <source>
        <dbReference type="ARBA" id="ARBA00001946"/>
    </source>
</evidence>
<protein>
    <recommendedName>
        <fullName evidence="11">Ribonuclease</fullName>
        <ecNumber evidence="11">3.1.26.4</ecNumber>
    </recommendedName>
</protein>
<dbReference type="InterPro" id="IPR023160">
    <property type="entry name" value="RNase_HII_hlx-loop-hlx_cap_dom"/>
</dbReference>
<comment type="similarity">
    <text evidence="11">Belongs to the RNase HII family.</text>
</comment>
<dbReference type="GO" id="GO:0006298">
    <property type="term" value="P:mismatch repair"/>
    <property type="evidence" value="ECO:0007669"/>
    <property type="project" value="TreeGrafter"/>
</dbReference>
<dbReference type="InterPro" id="IPR024567">
    <property type="entry name" value="RNase_HII/HIII_dom"/>
</dbReference>
<dbReference type="EMBL" id="DSDY01000035">
    <property type="protein sequence ID" value="HDS10182.1"/>
    <property type="molecule type" value="Genomic_DNA"/>
</dbReference>
<accession>A0A7C1E213</accession>
<feature type="binding site" evidence="10">
    <location>
        <position position="105"/>
    </location>
    <ligand>
        <name>a divalent metal cation</name>
        <dbReference type="ChEBI" id="CHEBI:60240"/>
    </ligand>
</feature>
<evidence type="ECO:0000313" key="13">
    <source>
        <dbReference type="EMBL" id="HDS10182.1"/>
    </source>
</evidence>
<dbReference type="GO" id="GO:0032299">
    <property type="term" value="C:ribonuclease H2 complex"/>
    <property type="evidence" value="ECO:0007669"/>
    <property type="project" value="TreeGrafter"/>
</dbReference>
<feature type="binding site" evidence="10">
    <location>
        <position position="7"/>
    </location>
    <ligand>
        <name>a divalent metal cation</name>
        <dbReference type="ChEBI" id="CHEBI:60240"/>
    </ligand>
</feature>
<dbReference type="PANTHER" id="PTHR10954:SF23">
    <property type="entry name" value="RIBONUCLEASE"/>
    <property type="match status" value="1"/>
</dbReference>
<dbReference type="GO" id="GO:0046872">
    <property type="term" value="F:metal ion binding"/>
    <property type="evidence" value="ECO:0007669"/>
    <property type="project" value="UniProtKB-KW"/>
</dbReference>
<evidence type="ECO:0000259" key="12">
    <source>
        <dbReference type="PROSITE" id="PS51975"/>
    </source>
</evidence>
<comment type="cofactor">
    <cofactor evidence="2">
        <name>Mg(2+)</name>
        <dbReference type="ChEBI" id="CHEBI:18420"/>
    </cofactor>
</comment>
<dbReference type="Gene3D" id="1.10.10.460">
    <property type="entry name" value="Ribonuclease hii. Domain 2"/>
    <property type="match status" value="1"/>
</dbReference>
<comment type="function">
    <text evidence="3 11">Endonuclease that specifically degrades the RNA of RNA-DNA hybrids.</text>
</comment>
<dbReference type="SUPFAM" id="SSF53098">
    <property type="entry name" value="Ribonuclease H-like"/>
    <property type="match status" value="1"/>
</dbReference>
<evidence type="ECO:0000256" key="9">
    <source>
        <dbReference type="ARBA" id="ARBA00022801"/>
    </source>
</evidence>